<evidence type="ECO:0000256" key="2">
    <source>
        <dbReference type="ARBA" id="ARBA00004651"/>
    </source>
</evidence>
<evidence type="ECO:0000256" key="12">
    <source>
        <dbReference type="ARBA" id="ARBA00022989"/>
    </source>
</evidence>
<comment type="pathway">
    <text evidence="3 19">Cofactor biosynthesis; adenosylcobalamin biosynthesis; adenosylcobalamin from cob(II)yrinate a,c-diamide: step 7/7.</text>
</comment>
<dbReference type="GO" id="GO:0009236">
    <property type="term" value="P:cobalamin biosynthetic process"/>
    <property type="evidence" value="ECO:0007669"/>
    <property type="project" value="UniProtKB-UniRule"/>
</dbReference>
<evidence type="ECO:0000256" key="7">
    <source>
        <dbReference type="ARBA" id="ARBA00022475"/>
    </source>
</evidence>
<accession>A0A7S8HAY5</accession>
<keyword evidence="8 19" id="KW-0169">Cobalamin biosynthesis</keyword>
<comment type="function">
    <text evidence="14 19">Joins adenosylcobinamide-GDP and alpha-ribazole to generate adenosylcobalamin (Ado-cobalamin). Also synthesizes adenosylcobalamin 5'-phosphate from adenosylcobinamide-GDP and alpha-ribazole 5'-phosphate.</text>
</comment>
<comment type="subcellular location">
    <subcellularLocation>
        <location evidence="2 19">Cell membrane</location>
        <topology evidence="2 19">Multi-pass membrane protein</topology>
    </subcellularLocation>
</comment>
<dbReference type="GO" id="GO:0051073">
    <property type="term" value="F:adenosylcobinamide-GDP ribazoletransferase activity"/>
    <property type="evidence" value="ECO:0007669"/>
    <property type="project" value="UniProtKB-UniRule"/>
</dbReference>
<feature type="transmembrane region" description="Helical" evidence="19">
    <location>
        <begin position="151"/>
        <end position="173"/>
    </location>
</feature>
<evidence type="ECO:0000256" key="18">
    <source>
        <dbReference type="ARBA" id="ARBA00049504"/>
    </source>
</evidence>
<keyword evidence="13 19" id="KW-0472">Membrane</keyword>
<dbReference type="HAMAP" id="MF_00719">
    <property type="entry name" value="CobS"/>
    <property type="match status" value="1"/>
</dbReference>
<evidence type="ECO:0000256" key="10">
    <source>
        <dbReference type="ARBA" id="ARBA00022692"/>
    </source>
</evidence>
<dbReference type="NCBIfam" id="TIGR00317">
    <property type="entry name" value="cobS"/>
    <property type="match status" value="1"/>
</dbReference>
<evidence type="ECO:0000256" key="3">
    <source>
        <dbReference type="ARBA" id="ARBA00004663"/>
    </source>
</evidence>
<keyword evidence="12 19" id="KW-1133">Transmembrane helix</keyword>
<dbReference type="GO" id="GO:0005886">
    <property type="term" value="C:plasma membrane"/>
    <property type="evidence" value="ECO:0007669"/>
    <property type="project" value="UniProtKB-SubCell"/>
</dbReference>
<dbReference type="AlphaFoldDB" id="A0A7S8HAY5"/>
<keyword evidence="10 19" id="KW-0812">Transmembrane</keyword>
<feature type="transmembrane region" description="Helical" evidence="19">
    <location>
        <begin position="73"/>
        <end position="93"/>
    </location>
</feature>
<proteinExistence type="inferred from homology"/>
<evidence type="ECO:0000256" key="1">
    <source>
        <dbReference type="ARBA" id="ARBA00001946"/>
    </source>
</evidence>
<keyword evidence="21" id="KW-1185">Reference proteome</keyword>
<evidence type="ECO:0000256" key="15">
    <source>
        <dbReference type="ARBA" id="ARBA00032605"/>
    </source>
</evidence>
<feature type="transmembrane region" description="Helical" evidence="19">
    <location>
        <begin position="205"/>
        <end position="233"/>
    </location>
</feature>
<reference evidence="20 21" key="1">
    <citation type="submission" date="2020-06" db="EMBL/GenBank/DDBJ databases">
        <title>Genome sequence of 2 isolates from Red Sea Mangroves.</title>
        <authorList>
            <person name="Sefrji F."/>
            <person name="Michoud G."/>
            <person name="Merlino G."/>
            <person name="Daffonchio D."/>
        </authorList>
    </citation>
    <scope>NUCLEOTIDE SEQUENCE [LARGE SCALE GENOMIC DNA]</scope>
    <source>
        <strain evidence="20 21">R1DC25</strain>
    </source>
</reference>
<evidence type="ECO:0000256" key="17">
    <source>
        <dbReference type="ARBA" id="ARBA00048623"/>
    </source>
</evidence>
<comment type="similarity">
    <text evidence="4 19">Belongs to the CobS family.</text>
</comment>
<dbReference type="RefSeq" id="WP_213163151.1">
    <property type="nucleotide sequence ID" value="NZ_CP058214.1"/>
</dbReference>
<dbReference type="EC" id="2.7.8.26" evidence="5 19"/>
<evidence type="ECO:0000313" key="21">
    <source>
        <dbReference type="Proteomes" id="UP000593594"/>
    </source>
</evidence>
<feature type="transmembrane region" description="Helical" evidence="19">
    <location>
        <begin position="49"/>
        <end position="67"/>
    </location>
</feature>
<protein>
    <recommendedName>
        <fullName evidence="6 19">Adenosylcobinamide-GDP ribazoletransferase</fullName>
        <ecNumber evidence="5 19">2.7.8.26</ecNumber>
    </recommendedName>
    <alternativeName>
        <fullName evidence="16 19">Cobalamin synthase</fullName>
    </alternativeName>
    <alternativeName>
        <fullName evidence="15 19">Cobalamin-5'-phosphate synthase</fullName>
    </alternativeName>
</protein>
<dbReference type="UniPathway" id="UPA00148">
    <property type="reaction ID" value="UER00238"/>
</dbReference>
<evidence type="ECO:0000313" key="20">
    <source>
        <dbReference type="EMBL" id="QPC41924.1"/>
    </source>
</evidence>
<evidence type="ECO:0000256" key="5">
    <source>
        <dbReference type="ARBA" id="ARBA00013200"/>
    </source>
</evidence>
<comment type="cofactor">
    <cofactor evidence="1 19">
        <name>Mg(2+)</name>
        <dbReference type="ChEBI" id="CHEBI:18420"/>
    </cofactor>
</comment>
<comment type="catalytic activity">
    <reaction evidence="17 19">
        <text>alpha-ribazole + adenosylcob(III)inamide-GDP = adenosylcob(III)alamin + GMP + H(+)</text>
        <dbReference type="Rhea" id="RHEA:16049"/>
        <dbReference type="ChEBI" id="CHEBI:10329"/>
        <dbReference type="ChEBI" id="CHEBI:15378"/>
        <dbReference type="ChEBI" id="CHEBI:18408"/>
        <dbReference type="ChEBI" id="CHEBI:58115"/>
        <dbReference type="ChEBI" id="CHEBI:60487"/>
        <dbReference type="EC" id="2.7.8.26"/>
    </reaction>
</comment>
<dbReference type="Pfam" id="PF02654">
    <property type="entry name" value="CobS"/>
    <property type="match status" value="1"/>
</dbReference>
<name>A0A7S8HAY5_9HYPH</name>
<dbReference type="InterPro" id="IPR003805">
    <property type="entry name" value="CobS"/>
</dbReference>
<evidence type="ECO:0000256" key="11">
    <source>
        <dbReference type="ARBA" id="ARBA00022842"/>
    </source>
</evidence>
<evidence type="ECO:0000256" key="9">
    <source>
        <dbReference type="ARBA" id="ARBA00022679"/>
    </source>
</evidence>
<dbReference type="GO" id="GO:0008818">
    <property type="term" value="F:cobalamin 5'-phosphate synthase activity"/>
    <property type="evidence" value="ECO:0007669"/>
    <property type="project" value="UniProtKB-UniRule"/>
</dbReference>
<dbReference type="PANTHER" id="PTHR34148:SF1">
    <property type="entry name" value="ADENOSYLCOBINAMIDE-GDP RIBAZOLETRANSFERASE"/>
    <property type="match status" value="1"/>
</dbReference>
<keyword evidence="9 19" id="KW-0808">Transferase</keyword>
<dbReference type="EMBL" id="CP058214">
    <property type="protein sequence ID" value="QPC41924.1"/>
    <property type="molecule type" value="Genomic_DNA"/>
</dbReference>
<sequence length="272" mass="27447">MTTDDPANRPFLDPPGWTRDLGECVRFLTRIPLRPANGEMAPISRTMRAFPLVGALLGAAGGLVFVLCAALGLPAPISAIVTVAALIALTGAFHEDGLADTADGFGGGWRREDKLAIMHDSRLGTYGAAALFLDLAARIAAIAAIGGAAGATGALAALIGTGAWSRALIVVFLSRTPPARDRGQSHSAGNPDATTVRHAVAAGGAIAAIAVLAVFGVWSALVAFAASLGALVLVRRLCLTQIGGHTGDTAGTVQQASEIAMLLALVAMLNAG</sequence>
<evidence type="ECO:0000256" key="19">
    <source>
        <dbReference type="HAMAP-Rule" id="MF_00719"/>
    </source>
</evidence>
<evidence type="ECO:0000256" key="4">
    <source>
        <dbReference type="ARBA" id="ARBA00010561"/>
    </source>
</evidence>
<keyword evidence="7 19" id="KW-1003">Cell membrane</keyword>
<evidence type="ECO:0000256" key="6">
    <source>
        <dbReference type="ARBA" id="ARBA00015850"/>
    </source>
</evidence>
<gene>
    <name evidence="19 20" type="primary">cobS</name>
    <name evidence="20" type="ORF">HW532_03840</name>
</gene>
<evidence type="ECO:0000256" key="16">
    <source>
        <dbReference type="ARBA" id="ARBA00032853"/>
    </source>
</evidence>
<dbReference type="Proteomes" id="UP000593594">
    <property type="component" value="Chromosome"/>
</dbReference>
<evidence type="ECO:0000256" key="8">
    <source>
        <dbReference type="ARBA" id="ARBA00022573"/>
    </source>
</evidence>
<keyword evidence="11 19" id="KW-0460">Magnesium</keyword>
<comment type="catalytic activity">
    <reaction evidence="18 19">
        <text>alpha-ribazole 5'-phosphate + adenosylcob(III)inamide-GDP = adenosylcob(III)alamin 5'-phosphate + GMP + H(+)</text>
        <dbReference type="Rhea" id="RHEA:23560"/>
        <dbReference type="ChEBI" id="CHEBI:15378"/>
        <dbReference type="ChEBI" id="CHEBI:57918"/>
        <dbReference type="ChEBI" id="CHEBI:58115"/>
        <dbReference type="ChEBI" id="CHEBI:60487"/>
        <dbReference type="ChEBI" id="CHEBI:60493"/>
        <dbReference type="EC" id="2.7.8.26"/>
    </reaction>
</comment>
<dbReference type="KEGG" id="kmn:HW532_03840"/>
<evidence type="ECO:0000256" key="13">
    <source>
        <dbReference type="ARBA" id="ARBA00023136"/>
    </source>
</evidence>
<organism evidence="20 21">
    <name type="scientific">Kaustia mangrovi</name>
    <dbReference type="NCBI Taxonomy" id="2593653"/>
    <lineage>
        <taxon>Bacteria</taxon>
        <taxon>Pseudomonadati</taxon>
        <taxon>Pseudomonadota</taxon>
        <taxon>Alphaproteobacteria</taxon>
        <taxon>Hyphomicrobiales</taxon>
        <taxon>Parvibaculaceae</taxon>
        <taxon>Kaustia</taxon>
    </lineage>
</organism>
<dbReference type="PANTHER" id="PTHR34148">
    <property type="entry name" value="ADENOSYLCOBINAMIDE-GDP RIBAZOLETRANSFERASE"/>
    <property type="match status" value="1"/>
</dbReference>
<evidence type="ECO:0000256" key="14">
    <source>
        <dbReference type="ARBA" id="ARBA00025228"/>
    </source>
</evidence>